<organism evidence="2 3">
    <name type="scientific">Exophiala spinifera</name>
    <dbReference type="NCBI Taxonomy" id="91928"/>
    <lineage>
        <taxon>Eukaryota</taxon>
        <taxon>Fungi</taxon>
        <taxon>Dikarya</taxon>
        <taxon>Ascomycota</taxon>
        <taxon>Pezizomycotina</taxon>
        <taxon>Eurotiomycetes</taxon>
        <taxon>Chaetothyriomycetidae</taxon>
        <taxon>Chaetothyriales</taxon>
        <taxon>Herpotrichiellaceae</taxon>
        <taxon>Exophiala</taxon>
    </lineage>
</organism>
<dbReference type="HOGENOM" id="CLU_073647_1_0_1"/>
<evidence type="ECO:0000259" key="1">
    <source>
        <dbReference type="PROSITE" id="PS51186"/>
    </source>
</evidence>
<dbReference type="AlphaFoldDB" id="A0A0D1YE93"/>
<dbReference type="STRING" id="91928.A0A0D1YE93"/>
<evidence type="ECO:0000313" key="3">
    <source>
        <dbReference type="Proteomes" id="UP000053328"/>
    </source>
</evidence>
<name>A0A0D1YE93_9EURO</name>
<dbReference type="VEuPathDB" id="FungiDB:PV08_08599"/>
<dbReference type="RefSeq" id="XP_016233627.1">
    <property type="nucleotide sequence ID" value="XM_016382924.1"/>
</dbReference>
<gene>
    <name evidence="2" type="ORF">PV08_08599</name>
</gene>
<dbReference type="Proteomes" id="UP000053328">
    <property type="component" value="Unassembled WGS sequence"/>
</dbReference>
<dbReference type="InterPro" id="IPR000182">
    <property type="entry name" value="GNAT_dom"/>
</dbReference>
<proteinExistence type="predicted"/>
<accession>A0A0D1YE93</accession>
<feature type="domain" description="N-acetyltransferase" evidence="1">
    <location>
        <begin position="79"/>
        <end position="235"/>
    </location>
</feature>
<dbReference type="GO" id="GO:0016747">
    <property type="term" value="F:acyltransferase activity, transferring groups other than amino-acyl groups"/>
    <property type="evidence" value="ECO:0007669"/>
    <property type="project" value="InterPro"/>
</dbReference>
<evidence type="ECO:0000313" key="2">
    <source>
        <dbReference type="EMBL" id="KIW13411.1"/>
    </source>
</evidence>
<dbReference type="PANTHER" id="PTHR43328:SF1">
    <property type="entry name" value="N-ACETYLTRANSFERASE DOMAIN-CONTAINING PROTEIN"/>
    <property type="match status" value="1"/>
</dbReference>
<dbReference type="PROSITE" id="PS51186">
    <property type="entry name" value="GNAT"/>
    <property type="match status" value="1"/>
</dbReference>
<sequence>MEVSNPPSFEIPVPHPTARIILTPPRLNDGAAVIAALNDRRVYMNLTSPPYPYTLDDWRLWFKDISDVAGHNAEKLQQITNHPGPVSGDAARAKQIWSGWVGWFSSIREILSDEDKTDRYLGEITVGRSRFLFIPDEAERAKTRHGNDSLAAGDPNIVWEVGFYLASEHHGRGVMTRVLQTVMSEVLIPGYNVHHMVATYFEHNIASKRVLEKCGFDYVTTVPNVHTLEPGKTGGQEGQTVGLGVMKWESKAAGEA</sequence>
<dbReference type="OrthoDB" id="630895at2759"/>
<dbReference type="EMBL" id="KN847497">
    <property type="protein sequence ID" value="KIW13411.1"/>
    <property type="molecule type" value="Genomic_DNA"/>
</dbReference>
<dbReference type="Gene3D" id="3.40.630.30">
    <property type="match status" value="1"/>
</dbReference>
<dbReference type="GeneID" id="27335682"/>
<keyword evidence="3" id="KW-1185">Reference proteome</keyword>
<dbReference type="SUPFAM" id="SSF55729">
    <property type="entry name" value="Acyl-CoA N-acyltransferases (Nat)"/>
    <property type="match status" value="1"/>
</dbReference>
<dbReference type="InterPro" id="IPR016181">
    <property type="entry name" value="Acyl_CoA_acyltransferase"/>
</dbReference>
<dbReference type="PANTHER" id="PTHR43328">
    <property type="entry name" value="ACETYLTRANSFERASE-RELATED"/>
    <property type="match status" value="1"/>
</dbReference>
<protein>
    <recommendedName>
        <fullName evidence="1">N-acetyltransferase domain-containing protein</fullName>
    </recommendedName>
</protein>
<dbReference type="Pfam" id="PF13302">
    <property type="entry name" value="Acetyltransf_3"/>
    <property type="match status" value="1"/>
</dbReference>
<reference evidence="2 3" key="1">
    <citation type="submission" date="2015-01" db="EMBL/GenBank/DDBJ databases">
        <title>The Genome Sequence of Exophiala spinifera CBS89968.</title>
        <authorList>
            <consortium name="The Broad Institute Genomics Platform"/>
            <person name="Cuomo C."/>
            <person name="de Hoog S."/>
            <person name="Gorbushina A."/>
            <person name="Stielow B."/>
            <person name="Teixiera M."/>
            <person name="Abouelleil A."/>
            <person name="Chapman S.B."/>
            <person name="Priest M."/>
            <person name="Young S.K."/>
            <person name="Wortman J."/>
            <person name="Nusbaum C."/>
            <person name="Birren B."/>
        </authorList>
    </citation>
    <scope>NUCLEOTIDE SEQUENCE [LARGE SCALE GENOMIC DNA]</scope>
    <source>
        <strain evidence="2 3">CBS 89968</strain>
    </source>
</reference>